<dbReference type="GO" id="GO:0005886">
    <property type="term" value="C:plasma membrane"/>
    <property type="evidence" value="ECO:0007669"/>
    <property type="project" value="UniProtKB-SubCell"/>
</dbReference>
<feature type="transmembrane region" description="Helical" evidence="7">
    <location>
        <begin position="50"/>
        <end position="69"/>
    </location>
</feature>
<evidence type="ECO:0000256" key="1">
    <source>
        <dbReference type="ARBA" id="ARBA00004651"/>
    </source>
</evidence>
<evidence type="ECO:0000256" key="6">
    <source>
        <dbReference type="ARBA" id="ARBA00023136"/>
    </source>
</evidence>
<evidence type="ECO:0000256" key="4">
    <source>
        <dbReference type="ARBA" id="ARBA00022692"/>
    </source>
</evidence>
<sequence>MPELTHHVLAVFIAFLAMMNPVANAVIFLGLTAQMGVRTTRQVAWRSVRVAFLIVLVFILFGPLVFSLFGITLSALRIAGGILITLVGFRMLHGEHSRISHPKPIAAQAGEEVDTEDQTDVAITPLAIPVLAGPGTIATAMSYSPSGHWLYIGATLAVFVVICAITFFSFIFAERILARIGRDGIAVVTRLMGLILAVIGVQMFLEGVKSSGVLG</sequence>
<dbReference type="PANTHER" id="PTHR33508:SF1">
    <property type="entry name" value="UPF0056 MEMBRANE PROTEIN YHCE"/>
    <property type="match status" value="1"/>
</dbReference>
<keyword evidence="6 7" id="KW-0472">Membrane</keyword>
<comment type="subcellular location">
    <subcellularLocation>
        <location evidence="1 7">Cell membrane</location>
        <topology evidence="1 7">Multi-pass membrane protein</topology>
    </subcellularLocation>
</comment>
<dbReference type="InterPro" id="IPR002771">
    <property type="entry name" value="Multi_antbiot-R_MarC"/>
</dbReference>
<organism evidence="8 9">
    <name type="scientific">Halothiobacillus diazotrophicus</name>
    <dbReference type="NCBI Taxonomy" id="1860122"/>
    <lineage>
        <taxon>Bacteria</taxon>
        <taxon>Pseudomonadati</taxon>
        <taxon>Pseudomonadota</taxon>
        <taxon>Gammaproteobacteria</taxon>
        <taxon>Chromatiales</taxon>
        <taxon>Halothiobacillaceae</taxon>
        <taxon>Halothiobacillus</taxon>
    </lineage>
</organism>
<feature type="transmembrane region" description="Helical" evidence="7">
    <location>
        <begin position="149"/>
        <end position="173"/>
    </location>
</feature>
<gene>
    <name evidence="8" type="ORF">A9404_05230</name>
</gene>
<evidence type="ECO:0000256" key="3">
    <source>
        <dbReference type="ARBA" id="ARBA00022475"/>
    </source>
</evidence>
<keyword evidence="4 7" id="KW-0812">Transmembrane</keyword>
<evidence type="ECO:0000313" key="8">
    <source>
        <dbReference type="EMBL" id="ANJ66855.1"/>
    </source>
</evidence>
<dbReference type="PANTHER" id="PTHR33508">
    <property type="entry name" value="UPF0056 MEMBRANE PROTEIN YHCE"/>
    <property type="match status" value="1"/>
</dbReference>
<accession>A0A191ZG74</accession>
<dbReference type="Pfam" id="PF01914">
    <property type="entry name" value="MarC"/>
    <property type="match status" value="1"/>
</dbReference>
<proteinExistence type="inferred from homology"/>
<evidence type="ECO:0000256" key="7">
    <source>
        <dbReference type="RuleBase" id="RU362048"/>
    </source>
</evidence>
<feature type="transmembrane region" description="Helical" evidence="7">
    <location>
        <begin position="185"/>
        <end position="205"/>
    </location>
</feature>
<dbReference type="KEGG" id="haz:A9404_05230"/>
<comment type="similarity">
    <text evidence="2 7">Belongs to the UPF0056 (MarC) family.</text>
</comment>
<keyword evidence="5 7" id="KW-1133">Transmembrane helix</keyword>
<reference evidence="8 9" key="1">
    <citation type="submission" date="2016-06" db="EMBL/GenBank/DDBJ databases">
        <title>Insight into the functional genes involving in sulfur oxidation in Pearl River water.</title>
        <authorList>
            <person name="Luo J."/>
            <person name="Tan X."/>
            <person name="Lin W."/>
        </authorList>
    </citation>
    <scope>NUCLEOTIDE SEQUENCE [LARGE SCALE GENOMIC DNA]</scope>
    <source>
        <strain evidence="8 9">LS2</strain>
    </source>
</reference>
<feature type="transmembrane region" description="Helical" evidence="7">
    <location>
        <begin position="6"/>
        <end position="29"/>
    </location>
</feature>
<dbReference type="NCBIfam" id="TIGR00427">
    <property type="entry name" value="NAAT family transporter"/>
    <property type="match status" value="1"/>
</dbReference>
<evidence type="ECO:0000313" key="9">
    <source>
        <dbReference type="Proteomes" id="UP000078596"/>
    </source>
</evidence>
<dbReference type="OrthoDB" id="21094at2"/>
<dbReference type="STRING" id="1860122.A9404_05230"/>
<dbReference type="RefSeq" id="WP_066099217.1">
    <property type="nucleotide sequence ID" value="NZ_CP016027.1"/>
</dbReference>
<evidence type="ECO:0000256" key="2">
    <source>
        <dbReference type="ARBA" id="ARBA00009784"/>
    </source>
</evidence>
<keyword evidence="3" id="KW-1003">Cell membrane</keyword>
<evidence type="ECO:0000256" key="5">
    <source>
        <dbReference type="ARBA" id="ARBA00022989"/>
    </source>
</evidence>
<dbReference type="Proteomes" id="UP000078596">
    <property type="component" value="Chromosome"/>
</dbReference>
<protein>
    <recommendedName>
        <fullName evidence="7">UPF0056 membrane protein</fullName>
    </recommendedName>
</protein>
<name>A0A191ZG74_9GAMM</name>
<comment type="caution">
    <text evidence="7">Lacks conserved residue(s) required for the propagation of feature annotation.</text>
</comment>
<keyword evidence="9" id="KW-1185">Reference proteome</keyword>
<dbReference type="AlphaFoldDB" id="A0A191ZG74"/>
<dbReference type="EMBL" id="CP016027">
    <property type="protein sequence ID" value="ANJ66855.1"/>
    <property type="molecule type" value="Genomic_DNA"/>
</dbReference>